<evidence type="ECO:0000313" key="3">
    <source>
        <dbReference type="Proteomes" id="UP001374584"/>
    </source>
</evidence>
<accession>A0AAN9RB41</accession>
<reference evidence="2 3" key="1">
    <citation type="submission" date="2024-01" db="EMBL/GenBank/DDBJ databases">
        <title>The genomes of 5 underutilized Papilionoideae crops provide insights into root nodulation and disease resistanc.</title>
        <authorList>
            <person name="Jiang F."/>
        </authorList>
    </citation>
    <scope>NUCLEOTIDE SEQUENCE [LARGE SCALE GENOMIC DNA]</scope>
    <source>
        <strain evidence="2">JINMINGXINNONG_FW02</strain>
        <tissue evidence="2">Leaves</tissue>
    </source>
</reference>
<name>A0AAN9RB41_PHACN</name>
<dbReference type="EMBL" id="JAYMYR010000005">
    <property type="protein sequence ID" value="KAK7364504.1"/>
    <property type="molecule type" value="Genomic_DNA"/>
</dbReference>
<evidence type="ECO:0000313" key="2">
    <source>
        <dbReference type="EMBL" id="KAK7364504.1"/>
    </source>
</evidence>
<proteinExistence type="predicted"/>
<keyword evidence="3" id="KW-1185">Reference proteome</keyword>
<comment type="caution">
    <text evidence="2">The sequence shown here is derived from an EMBL/GenBank/DDBJ whole genome shotgun (WGS) entry which is preliminary data.</text>
</comment>
<gene>
    <name evidence="2" type="ORF">VNO80_13218</name>
</gene>
<dbReference type="AlphaFoldDB" id="A0AAN9RB41"/>
<dbReference type="Proteomes" id="UP001374584">
    <property type="component" value="Unassembled WGS sequence"/>
</dbReference>
<feature type="region of interest" description="Disordered" evidence="1">
    <location>
        <begin position="1"/>
        <end position="105"/>
    </location>
</feature>
<sequence>MRTSPGREGRRQGARYADIARARGMRTSPGREVCGHRQGARGMRASPGARGMRASPGRERHAGIVRARGMRASPGRERHAGVARDRHRSSPRERHRSSPRERDRQAFPAEWAVAAEIVEQVVLQSGRWQRKLWNKLCDSGILKHQYDERRLPLEHLGDEVIQALRVEGGPQGVELLSEWSPEGDRLFLSLRGDRLFSVLIADRLFWVF</sequence>
<feature type="compositionally biased region" description="Basic and acidic residues" evidence="1">
    <location>
        <begin position="1"/>
        <end position="11"/>
    </location>
</feature>
<evidence type="ECO:0000256" key="1">
    <source>
        <dbReference type="SAM" id="MobiDB-lite"/>
    </source>
</evidence>
<protein>
    <submittedName>
        <fullName evidence="2">Uncharacterized protein</fullName>
    </submittedName>
</protein>
<organism evidence="2 3">
    <name type="scientific">Phaseolus coccineus</name>
    <name type="common">Scarlet runner bean</name>
    <name type="synonym">Phaseolus multiflorus</name>
    <dbReference type="NCBI Taxonomy" id="3886"/>
    <lineage>
        <taxon>Eukaryota</taxon>
        <taxon>Viridiplantae</taxon>
        <taxon>Streptophyta</taxon>
        <taxon>Embryophyta</taxon>
        <taxon>Tracheophyta</taxon>
        <taxon>Spermatophyta</taxon>
        <taxon>Magnoliopsida</taxon>
        <taxon>eudicotyledons</taxon>
        <taxon>Gunneridae</taxon>
        <taxon>Pentapetalae</taxon>
        <taxon>rosids</taxon>
        <taxon>fabids</taxon>
        <taxon>Fabales</taxon>
        <taxon>Fabaceae</taxon>
        <taxon>Papilionoideae</taxon>
        <taxon>50 kb inversion clade</taxon>
        <taxon>NPAAA clade</taxon>
        <taxon>indigoferoid/millettioid clade</taxon>
        <taxon>Phaseoleae</taxon>
        <taxon>Phaseolus</taxon>
    </lineage>
</organism>
<feature type="compositionally biased region" description="Basic and acidic residues" evidence="1">
    <location>
        <begin position="74"/>
        <end position="105"/>
    </location>
</feature>